<gene>
    <name evidence="2" type="ORF">V6N11_070631</name>
</gene>
<evidence type="ECO:0000256" key="1">
    <source>
        <dbReference type="SAM" id="MobiDB-lite"/>
    </source>
</evidence>
<comment type="caution">
    <text evidence="2">The sequence shown here is derived from an EMBL/GenBank/DDBJ whole genome shotgun (WGS) entry which is preliminary data.</text>
</comment>
<dbReference type="Proteomes" id="UP001396334">
    <property type="component" value="Unassembled WGS sequence"/>
</dbReference>
<sequence>MQGAHGASSSRNDLSGGSYKRKGKNKKKFTHGMASSKESEEVNETTLYLVSPQMVHSSRNLNNSVMIKLLL</sequence>
<protein>
    <submittedName>
        <fullName evidence="2">Uncharacterized protein</fullName>
    </submittedName>
</protein>
<proteinExistence type="predicted"/>
<feature type="compositionally biased region" description="Basic residues" evidence="1">
    <location>
        <begin position="19"/>
        <end position="30"/>
    </location>
</feature>
<evidence type="ECO:0000313" key="3">
    <source>
        <dbReference type="Proteomes" id="UP001396334"/>
    </source>
</evidence>
<reference evidence="2 3" key="1">
    <citation type="journal article" date="2024" name="G3 (Bethesda)">
        <title>Genome assembly of Hibiscus sabdariffa L. provides insights into metabolisms of medicinal natural products.</title>
        <authorList>
            <person name="Kim T."/>
        </authorList>
    </citation>
    <scope>NUCLEOTIDE SEQUENCE [LARGE SCALE GENOMIC DNA]</scope>
    <source>
        <strain evidence="2">TK-2024</strain>
        <tissue evidence="2">Old leaves</tissue>
    </source>
</reference>
<name>A0ABR2QG30_9ROSI</name>
<accession>A0ABR2QG30</accession>
<dbReference type="EMBL" id="JBBPBN010000040">
    <property type="protein sequence ID" value="KAK8999467.1"/>
    <property type="molecule type" value="Genomic_DNA"/>
</dbReference>
<keyword evidence="3" id="KW-1185">Reference proteome</keyword>
<evidence type="ECO:0000313" key="2">
    <source>
        <dbReference type="EMBL" id="KAK8999467.1"/>
    </source>
</evidence>
<organism evidence="2 3">
    <name type="scientific">Hibiscus sabdariffa</name>
    <name type="common">roselle</name>
    <dbReference type="NCBI Taxonomy" id="183260"/>
    <lineage>
        <taxon>Eukaryota</taxon>
        <taxon>Viridiplantae</taxon>
        <taxon>Streptophyta</taxon>
        <taxon>Embryophyta</taxon>
        <taxon>Tracheophyta</taxon>
        <taxon>Spermatophyta</taxon>
        <taxon>Magnoliopsida</taxon>
        <taxon>eudicotyledons</taxon>
        <taxon>Gunneridae</taxon>
        <taxon>Pentapetalae</taxon>
        <taxon>rosids</taxon>
        <taxon>malvids</taxon>
        <taxon>Malvales</taxon>
        <taxon>Malvaceae</taxon>
        <taxon>Malvoideae</taxon>
        <taxon>Hibiscus</taxon>
    </lineage>
</organism>
<feature type="region of interest" description="Disordered" evidence="1">
    <location>
        <begin position="1"/>
        <end position="42"/>
    </location>
</feature>